<feature type="region of interest" description="Disordered" evidence="1">
    <location>
        <begin position="91"/>
        <end position="155"/>
    </location>
</feature>
<dbReference type="AlphaFoldDB" id="A0A4Z2FHE6"/>
<protein>
    <submittedName>
        <fullName evidence="2">Uncharacterized protein</fullName>
    </submittedName>
</protein>
<dbReference type="OrthoDB" id="6513151at2759"/>
<feature type="compositionally biased region" description="Basic and acidic residues" evidence="1">
    <location>
        <begin position="110"/>
        <end position="126"/>
    </location>
</feature>
<feature type="compositionally biased region" description="Polar residues" evidence="1">
    <location>
        <begin position="7"/>
        <end position="17"/>
    </location>
</feature>
<evidence type="ECO:0000313" key="3">
    <source>
        <dbReference type="Proteomes" id="UP000314294"/>
    </source>
</evidence>
<organism evidence="2 3">
    <name type="scientific">Liparis tanakae</name>
    <name type="common">Tanaka's snailfish</name>
    <dbReference type="NCBI Taxonomy" id="230148"/>
    <lineage>
        <taxon>Eukaryota</taxon>
        <taxon>Metazoa</taxon>
        <taxon>Chordata</taxon>
        <taxon>Craniata</taxon>
        <taxon>Vertebrata</taxon>
        <taxon>Euteleostomi</taxon>
        <taxon>Actinopterygii</taxon>
        <taxon>Neopterygii</taxon>
        <taxon>Teleostei</taxon>
        <taxon>Neoteleostei</taxon>
        <taxon>Acanthomorphata</taxon>
        <taxon>Eupercaria</taxon>
        <taxon>Perciformes</taxon>
        <taxon>Cottioidei</taxon>
        <taxon>Cottales</taxon>
        <taxon>Liparidae</taxon>
        <taxon>Liparis</taxon>
    </lineage>
</organism>
<dbReference type="EMBL" id="SRLO01001199">
    <property type="protein sequence ID" value="TNN40325.1"/>
    <property type="molecule type" value="Genomic_DNA"/>
</dbReference>
<proteinExistence type="predicted"/>
<name>A0A4Z2FHE6_9TELE</name>
<reference evidence="2 3" key="1">
    <citation type="submission" date="2019-03" db="EMBL/GenBank/DDBJ databases">
        <title>First draft genome of Liparis tanakae, snailfish: a comprehensive survey of snailfish specific genes.</title>
        <authorList>
            <person name="Kim W."/>
            <person name="Song I."/>
            <person name="Jeong J.-H."/>
            <person name="Kim D."/>
            <person name="Kim S."/>
            <person name="Ryu S."/>
            <person name="Song J.Y."/>
            <person name="Lee S.K."/>
        </authorList>
    </citation>
    <scope>NUCLEOTIDE SEQUENCE [LARGE SCALE GENOMIC DNA]</scope>
    <source>
        <tissue evidence="2">Muscle</tissue>
    </source>
</reference>
<accession>A0A4Z2FHE6</accession>
<dbReference type="Proteomes" id="UP000314294">
    <property type="component" value="Unassembled WGS sequence"/>
</dbReference>
<comment type="caution">
    <text evidence="2">The sequence shown here is derived from an EMBL/GenBank/DDBJ whole genome shotgun (WGS) entry which is preliminary data.</text>
</comment>
<gene>
    <name evidence="2" type="ORF">EYF80_049504</name>
</gene>
<sequence>MAPEMETTFTPQGQRPNQDPPVDPPGIKNSSCNKNNTFNTLKNTSSLGSETRLKNGKRRRDQGPTDGSHKRLNPSIIRHFSEIDRLRIYIFDAPEPDRTGPDRTGPNRTGPDRTGPDRTEPDRTGPDRGLTMFRRQKELNKVIPDTLCSSGGTAP</sequence>
<feature type="region of interest" description="Disordered" evidence="1">
    <location>
        <begin position="1"/>
        <end position="76"/>
    </location>
</feature>
<feature type="compositionally biased region" description="Low complexity" evidence="1">
    <location>
        <begin position="33"/>
        <end position="47"/>
    </location>
</feature>
<evidence type="ECO:0000313" key="2">
    <source>
        <dbReference type="EMBL" id="TNN40325.1"/>
    </source>
</evidence>
<evidence type="ECO:0000256" key="1">
    <source>
        <dbReference type="SAM" id="MobiDB-lite"/>
    </source>
</evidence>
<keyword evidence="3" id="KW-1185">Reference proteome</keyword>